<organism evidence="8 9">
    <name type="scientific">Tepidimicrobium xylanilyticum</name>
    <dbReference type="NCBI Taxonomy" id="1123352"/>
    <lineage>
        <taxon>Bacteria</taxon>
        <taxon>Bacillati</taxon>
        <taxon>Bacillota</taxon>
        <taxon>Tissierellia</taxon>
        <taxon>Tissierellales</taxon>
        <taxon>Tepidimicrobiaceae</taxon>
        <taxon>Tepidimicrobium</taxon>
    </lineage>
</organism>
<dbReference type="GO" id="GO:0009401">
    <property type="term" value="P:phosphoenolpyruvate-dependent sugar phosphotransferase system"/>
    <property type="evidence" value="ECO:0007669"/>
    <property type="project" value="InterPro"/>
</dbReference>
<dbReference type="PROSITE" id="PS51094">
    <property type="entry name" value="PTS_EIIA_TYPE_2"/>
    <property type="match status" value="1"/>
</dbReference>
<dbReference type="PROSITE" id="PS51372">
    <property type="entry name" value="PRD_2"/>
    <property type="match status" value="1"/>
</dbReference>
<dbReference type="InterPro" id="IPR001270">
    <property type="entry name" value="ClpA/B"/>
</dbReference>
<evidence type="ECO:0000256" key="3">
    <source>
        <dbReference type="ARBA" id="ARBA00022840"/>
    </source>
</evidence>
<evidence type="ECO:0000256" key="1">
    <source>
        <dbReference type="ARBA" id="ARBA00022679"/>
    </source>
</evidence>
<dbReference type="OrthoDB" id="9765164at2"/>
<dbReference type="InterPro" id="IPR016152">
    <property type="entry name" value="PTrfase/Anion_transptr"/>
</dbReference>
<feature type="domain" description="PTS EIIA type-2" evidence="5">
    <location>
        <begin position="836"/>
        <end position="971"/>
    </location>
</feature>
<dbReference type="Pfam" id="PF03610">
    <property type="entry name" value="EIIA-man"/>
    <property type="match status" value="1"/>
</dbReference>
<keyword evidence="8" id="KW-0238">DNA-binding</keyword>
<dbReference type="AlphaFoldDB" id="A0A1H3D6M9"/>
<dbReference type="InterPro" id="IPR004701">
    <property type="entry name" value="PTS_EIIA_man-typ"/>
</dbReference>
<feature type="domain" description="PTS EIIA type-4" evidence="6">
    <location>
        <begin position="594"/>
        <end position="725"/>
    </location>
</feature>
<dbReference type="Pfam" id="PF00158">
    <property type="entry name" value="Sigma54_activat"/>
    <property type="match status" value="1"/>
</dbReference>
<evidence type="ECO:0000256" key="2">
    <source>
        <dbReference type="ARBA" id="ARBA00022741"/>
    </source>
</evidence>
<dbReference type="Gene3D" id="3.40.50.300">
    <property type="entry name" value="P-loop containing nucleotide triphosphate hydrolases"/>
    <property type="match status" value="1"/>
</dbReference>
<keyword evidence="1" id="KW-0808">Transferase</keyword>
<evidence type="ECO:0000259" key="4">
    <source>
        <dbReference type="PROSITE" id="PS50045"/>
    </source>
</evidence>
<evidence type="ECO:0000313" key="9">
    <source>
        <dbReference type="Proteomes" id="UP000198828"/>
    </source>
</evidence>
<dbReference type="RefSeq" id="WP_093754421.1">
    <property type="nucleotide sequence ID" value="NZ_FNNG01000014.1"/>
</dbReference>
<protein>
    <submittedName>
        <fullName evidence="8">Transcriptional regulator containing an AAA-type ATPase domain and a DNA-binding domain</fullName>
    </submittedName>
</protein>
<dbReference type="InterPro" id="IPR011608">
    <property type="entry name" value="PRD"/>
</dbReference>
<dbReference type="Gene3D" id="3.40.930.10">
    <property type="entry name" value="Mannitol-specific EII, Chain A"/>
    <property type="match status" value="1"/>
</dbReference>
<evidence type="ECO:0000259" key="5">
    <source>
        <dbReference type="PROSITE" id="PS51094"/>
    </source>
</evidence>
<dbReference type="CDD" id="cd00211">
    <property type="entry name" value="PTS_IIA_fru"/>
    <property type="match status" value="1"/>
</dbReference>
<dbReference type="CDD" id="cd00009">
    <property type="entry name" value="AAA"/>
    <property type="match status" value="1"/>
</dbReference>
<dbReference type="InterPro" id="IPR002178">
    <property type="entry name" value="PTS_EIIA_type-2_dom"/>
</dbReference>
<keyword evidence="2" id="KW-0547">Nucleotide-binding</keyword>
<dbReference type="PRINTS" id="PR00300">
    <property type="entry name" value="CLPPROTEASEA"/>
</dbReference>
<proteinExistence type="predicted"/>
<evidence type="ECO:0000259" key="7">
    <source>
        <dbReference type="PROSITE" id="PS51372"/>
    </source>
</evidence>
<dbReference type="InterPro" id="IPR036662">
    <property type="entry name" value="PTS_EIIA_man-typ_sf"/>
</dbReference>
<keyword evidence="3" id="KW-0067">ATP-binding</keyword>
<dbReference type="Proteomes" id="UP000198828">
    <property type="component" value="Unassembled WGS sequence"/>
</dbReference>
<dbReference type="Pfam" id="PF00874">
    <property type="entry name" value="PRD"/>
    <property type="match status" value="1"/>
</dbReference>
<dbReference type="EMBL" id="FNNG01000014">
    <property type="protein sequence ID" value="SDX62113.1"/>
    <property type="molecule type" value="Genomic_DNA"/>
</dbReference>
<evidence type="ECO:0000259" key="6">
    <source>
        <dbReference type="PROSITE" id="PS51096"/>
    </source>
</evidence>
<dbReference type="PROSITE" id="PS51096">
    <property type="entry name" value="PTS_EIIA_TYPE_4"/>
    <property type="match status" value="1"/>
</dbReference>
<dbReference type="PANTHER" id="PTHR32071">
    <property type="entry name" value="TRANSCRIPTIONAL REGULATORY PROTEIN"/>
    <property type="match status" value="1"/>
</dbReference>
<dbReference type="Gene3D" id="1.10.1790.10">
    <property type="entry name" value="PRD domain"/>
    <property type="match status" value="1"/>
</dbReference>
<dbReference type="PROSITE" id="PS50045">
    <property type="entry name" value="SIGMA54_INTERACT_4"/>
    <property type="match status" value="1"/>
</dbReference>
<dbReference type="GO" id="GO:0016020">
    <property type="term" value="C:membrane"/>
    <property type="evidence" value="ECO:0007669"/>
    <property type="project" value="InterPro"/>
</dbReference>
<dbReference type="GO" id="GO:0016740">
    <property type="term" value="F:transferase activity"/>
    <property type="evidence" value="ECO:0007669"/>
    <property type="project" value="UniProtKB-KW"/>
</dbReference>
<dbReference type="GO" id="GO:0006355">
    <property type="term" value="P:regulation of DNA-templated transcription"/>
    <property type="evidence" value="ECO:0007669"/>
    <property type="project" value="InterPro"/>
</dbReference>
<dbReference type="InterPro" id="IPR002078">
    <property type="entry name" value="Sigma_54_int"/>
</dbReference>
<dbReference type="Pfam" id="PF00359">
    <property type="entry name" value="PTS_EIIA_2"/>
    <property type="match status" value="1"/>
</dbReference>
<feature type="domain" description="Sigma-54 factor interaction" evidence="4">
    <location>
        <begin position="126"/>
        <end position="360"/>
    </location>
</feature>
<dbReference type="InterPro" id="IPR036634">
    <property type="entry name" value="PRD_sf"/>
</dbReference>
<sequence>MEDRLLNIIEKEDKKNPYTDYELAELLNTKRETITSLRSRLNIPNSMERRKEVLLHLIRDLINENNRVSERELTKKINDCGFNVSRHTVRMLKREISEMDNIVKVAAKEKPDFKKTYKKPLAFENIIGFDGSLKPVIEQAKAAIMYPPNGLHTLILGPTGVGKSELAQAMYNYKLEINKGDHNSEFIVFNCADYADNPQLLISQLFGYVKGAFTGADEDKEGLVEKADGGVLFLDEIHRLPPEGQELLFYLIDRGKFRRLGETDNKRTANLMIIAATTENPDSILLDSFRRRIPMTIELPSLSLRPLNERLGMIIDFMRREANRTKSSIKISNDALKALLLYDCPGNIGQLRSDIQVSCARSFLNHVVNQTRIMEISINELPISAKKGLLKIPNYRMEIDKLVGNEDLIVYADDEIIEETLKEDLYTLPNETYSFIERRYKELQKQSINEELINYIIGNEMEEKLEKLMDKVKKIVNPIDKKDLSNIVGIEIINVVENIIKIAKWKLGVNEDSLYFCLATHLRATVDRAKKGIFIKNPQLNKIKKEYSREFEVAKDMVNIIEQELNIKFTEDEIGFITMYLQMTTSQDNLMEGRVGVVLISHGNVATGMAEVANRLLGVNHAKAIEMSLDENPEQALKRAIDLVKRVDEGKGVLLMVDMGSLVTFGDIITKTTGIKTRTISRTDTLMVVDAVRRCILPNANLDEIVESLVGEPKYEKKMGGKQSLPKPKIILTVCITGQGSAKRIQEMVIDIIGEYKEDVTVIPIGVLDENINNIIEEIQRDNEIIAAVGTINPMVKDVPYISIEDIVNGSADTKLKNIMAKEVGFKKTQKNKIINMFHRNTTIFDMDAMNKEDTIKELGHLLHKEGYVLEGFIDAALNREQLGPSFLREGVALPHADPSFVVEPHIAIGLLKNPIDWSGYKVNLVLLLAINDECMELILELKRFFENDENYNEIIKTKDFEDIEVLFRRS</sequence>
<dbReference type="Gene3D" id="3.40.50.510">
    <property type="entry name" value="Phosphotransferase system, mannose-type IIA component"/>
    <property type="match status" value="1"/>
</dbReference>
<dbReference type="InterPro" id="IPR027417">
    <property type="entry name" value="P-loop_NTPase"/>
</dbReference>
<dbReference type="SMART" id="SM00382">
    <property type="entry name" value="AAA"/>
    <property type="match status" value="1"/>
</dbReference>
<dbReference type="SUPFAM" id="SSF53062">
    <property type="entry name" value="PTS system fructose IIA component-like"/>
    <property type="match status" value="1"/>
</dbReference>
<dbReference type="GO" id="GO:0003677">
    <property type="term" value="F:DNA binding"/>
    <property type="evidence" value="ECO:0007669"/>
    <property type="project" value="UniProtKB-KW"/>
</dbReference>
<gene>
    <name evidence="8" type="ORF">SAMN05660923_02621</name>
</gene>
<accession>A0A1H3D6M9</accession>
<dbReference type="Gene3D" id="1.10.10.60">
    <property type="entry name" value="Homeodomain-like"/>
    <property type="match status" value="1"/>
</dbReference>
<dbReference type="InterPro" id="IPR003593">
    <property type="entry name" value="AAA+_ATPase"/>
</dbReference>
<evidence type="ECO:0000313" key="8">
    <source>
        <dbReference type="EMBL" id="SDX62113.1"/>
    </source>
</evidence>
<dbReference type="PANTHER" id="PTHR32071:SF38">
    <property type="entry name" value="PSP OPERON TRANSCRIPTIONAL ACTIVATOR"/>
    <property type="match status" value="1"/>
</dbReference>
<reference evidence="8 9" key="1">
    <citation type="submission" date="2016-10" db="EMBL/GenBank/DDBJ databases">
        <authorList>
            <person name="de Groot N.N."/>
        </authorList>
    </citation>
    <scope>NUCLEOTIDE SEQUENCE [LARGE SCALE GENOMIC DNA]</scope>
    <source>
        <strain evidence="8 9">DSM 23310</strain>
    </source>
</reference>
<name>A0A1H3D6M9_9FIRM</name>
<keyword evidence="9" id="KW-1185">Reference proteome</keyword>
<dbReference type="SUPFAM" id="SSF55804">
    <property type="entry name" value="Phoshotransferase/anion transport protein"/>
    <property type="match status" value="1"/>
</dbReference>
<dbReference type="GO" id="GO:0005524">
    <property type="term" value="F:ATP binding"/>
    <property type="evidence" value="ECO:0007669"/>
    <property type="project" value="UniProtKB-KW"/>
</dbReference>
<dbReference type="SUPFAM" id="SSF52540">
    <property type="entry name" value="P-loop containing nucleoside triphosphate hydrolases"/>
    <property type="match status" value="1"/>
</dbReference>
<dbReference type="SUPFAM" id="SSF63520">
    <property type="entry name" value="PTS-regulatory domain, PRD"/>
    <property type="match status" value="1"/>
</dbReference>
<feature type="domain" description="PRD" evidence="7">
    <location>
        <begin position="487"/>
        <end position="591"/>
    </location>
</feature>